<dbReference type="GO" id="GO:0050661">
    <property type="term" value="F:NADP binding"/>
    <property type="evidence" value="ECO:0007669"/>
    <property type="project" value="InterPro"/>
</dbReference>
<evidence type="ECO:0000256" key="4">
    <source>
        <dbReference type="ARBA" id="ARBA00023002"/>
    </source>
</evidence>
<protein>
    <recommendedName>
        <fullName evidence="5">Flavin-containing monooxygenase</fullName>
        <ecNumber evidence="5">1.-.-.-</ecNumber>
    </recommendedName>
</protein>
<name>N1QTX5_AEGTA</name>
<dbReference type="AlphaFoldDB" id="N1QTX5"/>
<keyword evidence="2 5" id="KW-0285">Flavoprotein</keyword>
<dbReference type="PANTHER" id="PTHR23023">
    <property type="entry name" value="DIMETHYLANILINE MONOOXYGENASE"/>
    <property type="match status" value="1"/>
</dbReference>
<evidence type="ECO:0000313" key="6">
    <source>
        <dbReference type="EnsemblPlants" id="EMT01308"/>
    </source>
</evidence>
<organism evidence="6">
    <name type="scientific">Aegilops tauschii</name>
    <name type="common">Tausch's goatgrass</name>
    <name type="synonym">Aegilops squarrosa</name>
    <dbReference type="NCBI Taxonomy" id="37682"/>
    <lineage>
        <taxon>Eukaryota</taxon>
        <taxon>Viridiplantae</taxon>
        <taxon>Streptophyta</taxon>
        <taxon>Embryophyta</taxon>
        <taxon>Tracheophyta</taxon>
        <taxon>Spermatophyta</taxon>
        <taxon>Magnoliopsida</taxon>
        <taxon>Liliopsida</taxon>
        <taxon>Poales</taxon>
        <taxon>Poaceae</taxon>
        <taxon>BOP clade</taxon>
        <taxon>Pooideae</taxon>
        <taxon>Triticodae</taxon>
        <taxon>Triticeae</taxon>
        <taxon>Triticinae</taxon>
        <taxon>Aegilops</taxon>
    </lineage>
</organism>
<keyword evidence="3 5" id="KW-0274">FAD</keyword>
<dbReference type="GO" id="GO:0004499">
    <property type="term" value="F:N,N-dimethylaniline monooxygenase activity"/>
    <property type="evidence" value="ECO:0007669"/>
    <property type="project" value="InterPro"/>
</dbReference>
<evidence type="ECO:0000256" key="3">
    <source>
        <dbReference type="ARBA" id="ARBA00022827"/>
    </source>
</evidence>
<reference evidence="6" key="1">
    <citation type="submission" date="2015-06" db="UniProtKB">
        <authorList>
            <consortium name="EnsemblPlants"/>
        </authorList>
    </citation>
    <scope>IDENTIFICATION</scope>
</reference>
<dbReference type="SUPFAM" id="SSF51905">
    <property type="entry name" value="FAD/NAD(P)-binding domain"/>
    <property type="match status" value="1"/>
</dbReference>
<dbReference type="InterPro" id="IPR036188">
    <property type="entry name" value="FAD/NAD-bd_sf"/>
</dbReference>
<evidence type="ECO:0000256" key="5">
    <source>
        <dbReference type="RuleBase" id="RU361177"/>
    </source>
</evidence>
<sequence length="425" mass="47761">MVCDDDIKPLQRQKVCVIGAGMRSGDVGGQWRYDPMTDGADPLGAAAAPVKVHGSMYASLRLISARETMGFTDFQFAPKDGRDVRRFPGHREVYLYLKDFCDAFGLMELVRLNTGVVRVALAPGPIPTRQWMVRVPEPFRDEVVVVVGCGASGKDIAMEVRRVAKEVHLVAKSMEEVTQELAKVLSKYSASLHLQLHVERLCEDGRVVFGDGSSILADTIIYCTGFNYSFPFLDTEGAVTVDDNCVGPLFEHVFPPSLAPSLSFVGIPVKVFAPWFFEAQAKWVAQVLSGKRTLPPEEEMVRSVEEYYRAREAAGAPKNYTHDVSLFDTTALTTTHNLHDNRTISDVPVESTHMHVFTLNNLMPRLHSQSRENFSQIMGKRSNYQIRFIFLSDEFFVITKKYHKISFPGLINFCNNEATINYWMK</sequence>
<dbReference type="InterPro" id="IPR050346">
    <property type="entry name" value="FMO-like"/>
</dbReference>
<keyword evidence="4 5" id="KW-0560">Oxidoreductase</keyword>
<comment type="cofactor">
    <cofactor evidence="5">
        <name>FAD</name>
        <dbReference type="ChEBI" id="CHEBI:57692"/>
    </cofactor>
</comment>
<comment type="similarity">
    <text evidence="1 5">Belongs to the FMO family.</text>
</comment>
<accession>N1QTX5</accession>
<dbReference type="EC" id="1.-.-.-" evidence="5"/>
<evidence type="ECO:0000256" key="1">
    <source>
        <dbReference type="ARBA" id="ARBA00009183"/>
    </source>
</evidence>
<dbReference type="EnsemblPlants" id="EMT01308">
    <property type="protein sequence ID" value="EMT01308"/>
    <property type="gene ID" value="F775_17773"/>
</dbReference>
<dbReference type="Gene3D" id="3.50.50.60">
    <property type="entry name" value="FAD/NAD(P)-binding domain"/>
    <property type="match status" value="2"/>
</dbReference>
<evidence type="ECO:0000256" key="2">
    <source>
        <dbReference type="ARBA" id="ARBA00022630"/>
    </source>
</evidence>
<dbReference type="InterPro" id="IPR020946">
    <property type="entry name" value="Flavin_mOase-like"/>
</dbReference>
<keyword evidence="5" id="KW-0503">Monooxygenase</keyword>
<dbReference type="GO" id="GO:0050660">
    <property type="term" value="F:flavin adenine dinucleotide binding"/>
    <property type="evidence" value="ECO:0007669"/>
    <property type="project" value="InterPro"/>
</dbReference>
<proteinExistence type="inferred from homology"/>
<dbReference type="Pfam" id="PF00743">
    <property type="entry name" value="FMO-like"/>
    <property type="match status" value="1"/>
</dbReference>